<evidence type="ECO:0000313" key="4">
    <source>
        <dbReference type="Proteomes" id="UP000605970"/>
    </source>
</evidence>
<gene>
    <name evidence="3" type="ORF">Mgra_00001187</name>
</gene>
<dbReference type="EMBL" id="JABEBT010000006">
    <property type="protein sequence ID" value="KAF7639225.1"/>
    <property type="molecule type" value="Genomic_DNA"/>
</dbReference>
<organism evidence="3 4">
    <name type="scientific">Meloidogyne graminicola</name>
    <dbReference type="NCBI Taxonomy" id="189291"/>
    <lineage>
        <taxon>Eukaryota</taxon>
        <taxon>Metazoa</taxon>
        <taxon>Ecdysozoa</taxon>
        <taxon>Nematoda</taxon>
        <taxon>Chromadorea</taxon>
        <taxon>Rhabditida</taxon>
        <taxon>Tylenchina</taxon>
        <taxon>Tylenchomorpha</taxon>
        <taxon>Tylenchoidea</taxon>
        <taxon>Meloidogynidae</taxon>
        <taxon>Meloidogyninae</taxon>
        <taxon>Meloidogyne</taxon>
    </lineage>
</organism>
<comment type="caution">
    <text evidence="3">The sequence shown here is derived from an EMBL/GenBank/DDBJ whole genome shotgun (WGS) entry which is preliminary data.</text>
</comment>
<dbReference type="GO" id="GO:0005737">
    <property type="term" value="C:cytoplasm"/>
    <property type="evidence" value="ECO:0007669"/>
    <property type="project" value="TreeGrafter"/>
</dbReference>
<feature type="domain" description="Rap-GAP" evidence="2">
    <location>
        <begin position="523"/>
        <end position="727"/>
    </location>
</feature>
<dbReference type="Pfam" id="PF02145">
    <property type="entry name" value="Rap_GAP"/>
    <property type="match status" value="1"/>
</dbReference>
<dbReference type="GO" id="GO:0005096">
    <property type="term" value="F:GTPase activator activity"/>
    <property type="evidence" value="ECO:0007669"/>
    <property type="project" value="UniProtKB-KW"/>
</dbReference>
<dbReference type="AlphaFoldDB" id="A0A8T0A1F1"/>
<dbReference type="OrthoDB" id="19311at2759"/>
<proteinExistence type="predicted"/>
<dbReference type="GO" id="GO:0005634">
    <property type="term" value="C:nucleus"/>
    <property type="evidence" value="ECO:0007669"/>
    <property type="project" value="InterPro"/>
</dbReference>
<dbReference type="InterPro" id="IPR035974">
    <property type="entry name" value="Rap/Ran-GAP_sf"/>
</dbReference>
<evidence type="ECO:0000313" key="3">
    <source>
        <dbReference type="EMBL" id="KAF7639225.1"/>
    </source>
</evidence>
<dbReference type="FunFam" id="3.40.50.11210:FF:000001">
    <property type="entry name" value="Ral GTPase-activating protein subunit alpha-1 isoform 1"/>
    <property type="match status" value="1"/>
</dbReference>
<keyword evidence="1" id="KW-0343">GTPase activation</keyword>
<dbReference type="Gene3D" id="3.40.50.11210">
    <property type="entry name" value="Rap/Ran-GAP"/>
    <property type="match status" value="1"/>
</dbReference>
<evidence type="ECO:0000259" key="2">
    <source>
        <dbReference type="PROSITE" id="PS50085"/>
    </source>
</evidence>
<protein>
    <recommendedName>
        <fullName evidence="2">Rap-GAP domain-containing protein</fullName>
    </recommendedName>
</protein>
<dbReference type="GO" id="GO:0051056">
    <property type="term" value="P:regulation of small GTPase mediated signal transduction"/>
    <property type="evidence" value="ECO:0007669"/>
    <property type="project" value="InterPro"/>
</dbReference>
<dbReference type="PANTHER" id="PTHR10063:SF11">
    <property type="entry name" value="RHO GTPASE-ACTIVATING PROTEIN CG5521-RELATED"/>
    <property type="match status" value="1"/>
</dbReference>
<dbReference type="InterPro" id="IPR000331">
    <property type="entry name" value="Rap/Ran_GAP_dom"/>
</dbReference>
<sequence length="748" mass="84754">MRIICLVDTTMSVWKHCQQSAVQTYGRTVDMLIRTCEGAQPINAANALIHWLSIQVIRLDVAEQPHALPILFSILNVQPLPLPVRVFILHRINECLRTEEVAPLVLEHIPSINTLEDMAIISTETIATLQRLIKNQEFSARAIRVAALLSLNHPEAEKILISLLEMRCQSQQQLDQFSLSLCVNALSLLILERADAALFDRLLHLLINHQYAGRILPTFCANIGSVIRVGFHSQLVDAIQLALSKAKNNNMLNDLKWQLCTICAKECIALQWRETLAERFRTDKDNFFEGFVIRLSGQYPLPGFHITQWNSLYSIPDISSTTEKEEFDECTTCIKTGSSILSFGKEGLQLLWCRTTLGRYAYQMEVIEVEDEQNVSVDNWLHSLANSNTSFQATLTRFDDEIMDPFQELPYPNPRYSTPITLPSYHLPLSSFVHKADLIPLNISVPEMLQFIQSSTRVPEEDITALNGCDCVISVKVNSETNKQSNEAGNLKGSYAVDWRKFIATFGFFESANDSPSNFHREIRHLDSTVCREVHKVAVIYVGGGSDLQDKHSILSNNTGSEIFNKFVDRLGWPIQIGSSEFYGYTGGLSSGQMAIYYASASTEIIFHISTLLLGDITQRLKHLGNDEVHVVWSESTKPYRRDMIATRFCDVLIVLYLISPVLLRIHIEVQDQRLQFGPLFDGACIHISQASALVRETVLNASHAYRNLRLECDRPNKYREKVFHNTKKMLKPLSLSSSITRLLRPRM</sequence>
<dbReference type="Proteomes" id="UP000605970">
    <property type="component" value="Unassembled WGS sequence"/>
</dbReference>
<accession>A0A8T0A1F1</accession>
<keyword evidence="4" id="KW-1185">Reference proteome</keyword>
<dbReference type="PROSITE" id="PS50085">
    <property type="entry name" value="RAPGAP"/>
    <property type="match status" value="1"/>
</dbReference>
<dbReference type="SUPFAM" id="SSF111347">
    <property type="entry name" value="Rap/Ran-GAP"/>
    <property type="match status" value="1"/>
</dbReference>
<reference evidence="3" key="1">
    <citation type="journal article" date="2020" name="Ecol. Evol.">
        <title>Genome structure and content of the rice root-knot nematode (Meloidogyne graminicola).</title>
        <authorList>
            <person name="Phan N.T."/>
            <person name="Danchin E.G.J."/>
            <person name="Klopp C."/>
            <person name="Perfus-Barbeoch L."/>
            <person name="Kozlowski D.K."/>
            <person name="Koutsovoulos G.D."/>
            <person name="Lopez-Roques C."/>
            <person name="Bouchez O."/>
            <person name="Zahm M."/>
            <person name="Besnard G."/>
            <person name="Bellafiore S."/>
        </authorList>
    </citation>
    <scope>NUCLEOTIDE SEQUENCE</scope>
    <source>
        <strain evidence="3">VN-18</strain>
    </source>
</reference>
<evidence type="ECO:0000256" key="1">
    <source>
        <dbReference type="ARBA" id="ARBA00022468"/>
    </source>
</evidence>
<name>A0A8T0A1F1_9BILA</name>
<dbReference type="InterPro" id="IPR027107">
    <property type="entry name" value="Tuberin/Ral-act_asu"/>
</dbReference>
<dbReference type="PANTHER" id="PTHR10063">
    <property type="entry name" value="TUBERIN"/>
    <property type="match status" value="1"/>
</dbReference>